<keyword evidence="2" id="KW-1185">Reference proteome</keyword>
<accession>A0A6G1HQM2</accession>
<protein>
    <submittedName>
        <fullName evidence="1">Uncharacterized protein</fullName>
    </submittedName>
</protein>
<dbReference type="EMBL" id="ML996700">
    <property type="protein sequence ID" value="KAF2398353.1"/>
    <property type="molecule type" value="Genomic_DNA"/>
</dbReference>
<sequence>MGYLAHVIILRPQSALFLFNWAENSSRGRFRRHKVGSLVRRFAWGGRQMTSSAAWMDIRCMRCRRSLRVVQFMMRHTCRDELNITLAAGLGSTFPIL</sequence>
<dbReference type="Proteomes" id="UP000799640">
    <property type="component" value="Unassembled WGS sequence"/>
</dbReference>
<reference evidence="1" key="1">
    <citation type="journal article" date="2020" name="Stud. Mycol.">
        <title>101 Dothideomycetes genomes: a test case for predicting lifestyles and emergence of pathogens.</title>
        <authorList>
            <person name="Haridas S."/>
            <person name="Albert R."/>
            <person name="Binder M."/>
            <person name="Bloem J."/>
            <person name="Labutti K."/>
            <person name="Salamov A."/>
            <person name="Andreopoulos B."/>
            <person name="Baker S."/>
            <person name="Barry K."/>
            <person name="Bills G."/>
            <person name="Bluhm B."/>
            <person name="Cannon C."/>
            <person name="Castanera R."/>
            <person name="Culley D."/>
            <person name="Daum C."/>
            <person name="Ezra D."/>
            <person name="Gonzalez J."/>
            <person name="Henrissat B."/>
            <person name="Kuo A."/>
            <person name="Liang C."/>
            <person name="Lipzen A."/>
            <person name="Lutzoni F."/>
            <person name="Magnuson J."/>
            <person name="Mondo S."/>
            <person name="Nolan M."/>
            <person name="Ohm R."/>
            <person name="Pangilinan J."/>
            <person name="Park H.-J."/>
            <person name="Ramirez L."/>
            <person name="Alfaro M."/>
            <person name="Sun H."/>
            <person name="Tritt A."/>
            <person name="Yoshinaga Y."/>
            <person name="Zwiers L.-H."/>
            <person name="Turgeon B."/>
            <person name="Goodwin S."/>
            <person name="Spatafora J."/>
            <person name="Crous P."/>
            <person name="Grigoriev I."/>
        </authorList>
    </citation>
    <scope>NUCLEOTIDE SEQUENCE</scope>
    <source>
        <strain evidence="1">CBS 262.69</strain>
    </source>
</reference>
<evidence type="ECO:0000313" key="1">
    <source>
        <dbReference type="EMBL" id="KAF2398353.1"/>
    </source>
</evidence>
<dbReference type="AlphaFoldDB" id="A0A6G1HQM2"/>
<name>A0A6G1HQM2_9PEZI</name>
<organism evidence="1 2">
    <name type="scientific">Trichodelitschia bisporula</name>
    <dbReference type="NCBI Taxonomy" id="703511"/>
    <lineage>
        <taxon>Eukaryota</taxon>
        <taxon>Fungi</taxon>
        <taxon>Dikarya</taxon>
        <taxon>Ascomycota</taxon>
        <taxon>Pezizomycotina</taxon>
        <taxon>Dothideomycetes</taxon>
        <taxon>Dothideomycetes incertae sedis</taxon>
        <taxon>Phaeotrichales</taxon>
        <taxon>Phaeotrichaceae</taxon>
        <taxon>Trichodelitschia</taxon>
    </lineage>
</organism>
<evidence type="ECO:0000313" key="2">
    <source>
        <dbReference type="Proteomes" id="UP000799640"/>
    </source>
</evidence>
<gene>
    <name evidence="1" type="ORF">EJ06DRAFT_104428</name>
</gene>
<proteinExistence type="predicted"/>